<accession>A0A0P6WX36</accession>
<dbReference type="InterPro" id="IPR002192">
    <property type="entry name" value="PPDK_AMP/ATP-bd"/>
</dbReference>
<dbReference type="PATRIC" id="fig|229920.5.peg.695"/>
<dbReference type="OrthoDB" id="9765468at2"/>
<evidence type="ECO:0000313" key="5">
    <source>
        <dbReference type="EMBL" id="KPL70700.1"/>
    </source>
</evidence>
<gene>
    <name evidence="5" type="ORF">ADM99_16585</name>
</gene>
<dbReference type="Gene3D" id="3.30.470.20">
    <property type="entry name" value="ATP-grasp fold, B domain"/>
    <property type="match status" value="1"/>
</dbReference>
<dbReference type="EMBL" id="LGCK01000014">
    <property type="protein sequence ID" value="KPL70700.1"/>
    <property type="molecule type" value="Genomic_DNA"/>
</dbReference>
<dbReference type="GO" id="GO:0005524">
    <property type="term" value="F:ATP binding"/>
    <property type="evidence" value="ECO:0007669"/>
    <property type="project" value="UniProtKB-KW"/>
</dbReference>
<evidence type="ECO:0000256" key="1">
    <source>
        <dbReference type="ARBA" id="ARBA00022741"/>
    </source>
</evidence>
<dbReference type="InterPro" id="IPR036637">
    <property type="entry name" value="Phosphohistidine_dom_sf"/>
</dbReference>
<dbReference type="GO" id="GO:0016301">
    <property type="term" value="F:kinase activity"/>
    <property type="evidence" value="ECO:0007669"/>
    <property type="project" value="InterPro"/>
</dbReference>
<dbReference type="Gene3D" id="3.50.30.10">
    <property type="entry name" value="Phosphohistidine domain"/>
    <property type="match status" value="1"/>
</dbReference>
<evidence type="ECO:0000259" key="3">
    <source>
        <dbReference type="Pfam" id="PF00391"/>
    </source>
</evidence>
<dbReference type="InterPro" id="IPR008279">
    <property type="entry name" value="PEP-util_enz_mobile_dom"/>
</dbReference>
<dbReference type="Proteomes" id="UP000050430">
    <property type="component" value="Unassembled WGS sequence"/>
</dbReference>
<dbReference type="InterPro" id="IPR051549">
    <property type="entry name" value="PEP_Utilizing_Enz"/>
</dbReference>
<sequence length="888" mass="97584">MNYTKPLSDLQRSDINIAGGKGANLGALIHAQLPVPDGFVVLTSGYREFVAQNGLQEKIQDVLNMIQSDVPADLDRASEAIHSLFVSGKIPDELVSETLAAYASLGESTAVAVRSSATAEDLPDLSFAGQQDTYLNIVGKDALLQAIVNCWASLWTARAIGYRTRNHISHNDVTLAVVVQKMVQSEASGVLFTANPLTGKRNETVIDATLGLGEAMVSGQVDPDHYVVEMPSDRILTKTLGAKGLSIQGKDGGGTVSLQLPASDRQALPDAQIMELARLGQKAQSSFGSLQDMEWAWADGRLYVVQSRPITSLYPLPDNVQENPLEILFSFGVWQGMLDPYTPIGQDVFKYLIVGFARNFGEDTTPLEQRAVFTAGERIFVNITNLLKSPQGRTIVEIFTEAIDPESARVIGFLVKDKRFSRLESLSLTSRMSLLKVLIPLAGSAISNLISPAKGRARLEKKIDRVLDEVRLRCEGAHTLGELVRVFEQTTFFLPADIMPYLVGGIVGGQAPYQIMLRTFDFQGSQELMFNLTRGLPYNVTTQMDLKLWETARKIRSDAAAVQYFLSTDIKILVEQYHAGSLPVIIQQALVDFLSEYGIRGLAEIDLGRPRWREHPSNLFQALKSYLQVNPSAAPDILFEQGKEIAAEAQQKIVQVVRQQPGGFIKSKIVNGLIRRYRELGGLRETPKYFVVRLLSIYRYALLNFSEKLAAEGILEKADDVMFLHIRELKALAEGDRRDWKSCINERRNVYQRELRRTRIPRVMLTDGTAFYDAPTSIECDDPDTLIGTPVSAGVVEGKARVVFDPHGAQIFPGEILICPATDPAWTPLFLAAGGLVTEVGGMMTHGSVVAREYGIPAVVGVNQATSRLKTGQLVRVDGSGGTIMVME</sequence>
<evidence type="ECO:0000313" key="6">
    <source>
        <dbReference type="Proteomes" id="UP000050430"/>
    </source>
</evidence>
<dbReference type="SUPFAM" id="SSF56059">
    <property type="entry name" value="Glutathione synthetase ATP-binding domain-like"/>
    <property type="match status" value="1"/>
</dbReference>
<dbReference type="Pfam" id="PF00391">
    <property type="entry name" value="PEP-utilizers"/>
    <property type="match status" value="1"/>
</dbReference>
<keyword evidence="1" id="KW-0547">Nucleotide-binding</keyword>
<reference evidence="5 6" key="1">
    <citation type="submission" date="2015-07" db="EMBL/GenBank/DDBJ databases">
        <title>Genome sequence of Leptolinea tardivitalis DSM 16556.</title>
        <authorList>
            <person name="Hemp J."/>
            <person name="Ward L.M."/>
            <person name="Pace L.A."/>
            <person name="Fischer W.W."/>
        </authorList>
    </citation>
    <scope>NUCLEOTIDE SEQUENCE [LARGE SCALE GENOMIC DNA]</scope>
    <source>
        <strain evidence="5 6">YMTK-2</strain>
    </source>
</reference>
<comment type="caution">
    <text evidence="5">The sequence shown here is derived from an EMBL/GenBank/DDBJ whole genome shotgun (WGS) entry which is preliminary data.</text>
</comment>
<dbReference type="InterPro" id="IPR013815">
    <property type="entry name" value="ATP_grasp_subdomain_1"/>
</dbReference>
<dbReference type="STRING" id="229920.ADM99_16585"/>
<name>A0A0P6WX36_9CHLR</name>
<dbReference type="Gene3D" id="3.30.1490.20">
    <property type="entry name" value="ATP-grasp fold, A domain"/>
    <property type="match status" value="1"/>
</dbReference>
<dbReference type="Pfam" id="PF01326">
    <property type="entry name" value="PPDK_N"/>
    <property type="match status" value="1"/>
</dbReference>
<evidence type="ECO:0008006" key="7">
    <source>
        <dbReference type="Google" id="ProtNLM"/>
    </source>
</evidence>
<dbReference type="FunFam" id="3.30.1490.20:FF:000010">
    <property type="entry name" value="Phosphoenolpyruvate synthase"/>
    <property type="match status" value="1"/>
</dbReference>
<dbReference type="AlphaFoldDB" id="A0A0P6WX36"/>
<dbReference type="PANTHER" id="PTHR43615:SF1">
    <property type="entry name" value="PPDK_N DOMAIN-CONTAINING PROTEIN"/>
    <property type="match status" value="1"/>
</dbReference>
<evidence type="ECO:0000256" key="2">
    <source>
        <dbReference type="ARBA" id="ARBA00022840"/>
    </source>
</evidence>
<proteinExistence type="predicted"/>
<keyword evidence="6" id="KW-1185">Reference proteome</keyword>
<keyword evidence="2" id="KW-0067">ATP-binding</keyword>
<dbReference type="PANTHER" id="PTHR43615">
    <property type="entry name" value="PHOSPHOENOLPYRUVATE SYNTHASE-RELATED"/>
    <property type="match status" value="1"/>
</dbReference>
<feature type="domain" description="Pyruvate phosphate dikinase AMP/ATP-binding" evidence="4">
    <location>
        <begin position="16"/>
        <end position="312"/>
    </location>
</feature>
<dbReference type="RefSeq" id="WP_062422639.1">
    <property type="nucleotide sequence ID" value="NZ_BBYA01000010.1"/>
</dbReference>
<dbReference type="SUPFAM" id="SSF52009">
    <property type="entry name" value="Phosphohistidine domain"/>
    <property type="match status" value="1"/>
</dbReference>
<evidence type="ECO:0000259" key="4">
    <source>
        <dbReference type="Pfam" id="PF01326"/>
    </source>
</evidence>
<protein>
    <recommendedName>
        <fullName evidence="7">Phosphoenolpyruvate synthase</fullName>
    </recommendedName>
</protein>
<feature type="domain" description="PEP-utilising enzyme mobile" evidence="3">
    <location>
        <begin position="813"/>
        <end position="882"/>
    </location>
</feature>
<organism evidence="5 6">
    <name type="scientific">Leptolinea tardivitalis</name>
    <dbReference type="NCBI Taxonomy" id="229920"/>
    <lineage>
        <taxon>Bacteria</taxon>
        <taxon>Bacillati</taxon>
        <taxon>Chloroflexota</taxon>
        <taxon>Anaerolineae</taxon>
        <taxon>Anaerolineales</taxon>
        <taxon>Anaerolineaceae</taxon>
        <taxon>Leptolinea</taxon>
    </lineage>
</organism>